<dbReference type="SUPFAM" id="SSF52402">
    <property type="entry name" value="Adenine nucleotide alpha hydrolases-like"/>
    <property type="match status" value="1"/>
</dbReference>
<dbReference type="Pfam" id="PF13537">
    <property type="entry name" value="GATase_7"/>
    <property type="match status" value="1"/>
</dbReference>
<dbReference type="GO" id="GO:0006529">
    <property type="term" value="P:asparagine biosynthetic process"/>
    <property type="evidence" value="ECO:0007669"/>
    <property type="project" value="UniProtKB-KW"/>
</dbReference>
<feature type="site" description="Important for beta-aspartyl-AMP intermediate formation" evidence="11">
    <location>
        <position position="412"/>
    </location>
</feature>
<accession>A0A9D1I8R5</accession>
<keyword evidence="5 10" id="KW-0067">ATP-binding</keyword>
<dbReference type="InterPro" id="IPR014729">
    <property type="entry name" value="Rossmann-like_a/b/a_fold"/>
</dbReference>
<feature type="binding site" evidence="10">
    <location>
        <begin position="410"/>
        <end position="411"/>
    </location>
    <ligand>
        <name>ATP</name>
        <dbReference type="ChEBI" id="CHEBI:30616"/>
    </ligand>
</feature>
<gene>
    <name evidence="13" type="primary">asnB</name>
    <name evidence="13" type="ORF">IAD50_07255</name>
</gene>
<dbReference type="SUPFAM" id="SSF56235">
    <property type="entry name" value="N-terminal nucleophile aminohydrolases (Ntn hydrolases)"/>
    <property type="match status" value="1"/>
</dbReference>
<keyword evidence="4 10" id="KW-0547">Nucleotide-binding</keyword>
<evidence type="ECO:0000313" key="13">
    <source>
        <dbReference type="EMBL" id="HIU30074.1"/>
    </source>
</evidence>
<comment type="caution">
    <text evidence="13">The sequence shown here is derived from an EMBL/GenBank/DDBJ whole genome shotgun (WGS) entry which is preliminary data.</text>
</comment>
<comment type="catalytic activity">
    <reaction evidence="8">
        <text>L-aspartate + L-glutamine + ATP + H2O = L-asparagine + L-glutamate + AMP + diphosphate + H(+)</text>
        <dbReference type="Rhea" id="RHEA:12228"/>
        <dbReference type="ChEBI" id="CHEBI:15377"/>
        <dbReference type="ChEBI" id="CHEBI:15378"/>
        <dbReference type="ChEBI" id="CHEBI:29985"/>
        <dbReference type="ChEBI" id="CHEBI:29991"/>
        <dbReference type="ChEBI" id="CHEBI:30616"/>
        <dbReference type="ChEBI" id="CHEBI:33019"/>
        <dbReference type="ChEBI" id="CHEBI:58048"/>
        <dbReference type="ChEBI" id="CHEBI:58359"/>
        <dbReference type="ChEBI" id="CHEBI:456215"/>
        <dbReference type="EC" id="6.3.5.4"/>
    </reaction>
</comment>
<comment type="similarity">
    <text evidence="2">Belongs to the asparagine synthetase family.</text>
</comment>
<dbReference type="AlphaFoldDB" id="A0A9D1I8R5"/>
<keyword evidence="13" id="KW-0436">Ligase</keyword>
<evidence type="ECO:0000256" key="9">
    <source>
        <dbReference type="PIRSR" id="PIRSR001589-1"/>
    </source>
</evidence>
<dbReference type="Pfam" id="PF00733">
    <property type="entry name" value="Asn_synthase"/>
    <property type="match status" value="1"/>
</dbReference>
<dbReference type="PROSITE" id="PS51278">
    <property type="entry name" value="GATASE_TYPE_2"/>
    <property type="match status" value="1"/>
</dbReference>
<dbReference type="EMBL" id="DVMM01000152">
    <property type="protein sequence ID" value="HIU30074.1"/>
    <property type="molecule type" value="Genomic_DNA"/>
</dbReference>
<dbReference type="PIRSF" id="PIRSF001589">
    <property type="entry name" value="Asn_synthetase_glu-h"/>
    <property type="match status" value="1"/>
</dbReference>
<dbReference type="Gene3D" id="3.40.50.620">
    <property type="entry name" value="HUPs"/>
    <property type="match status" value="1"/>
</dbReference>
<evidence type="ECO:0000313" key="14">
    <source>
        <dbReference type="Proteomes" id="UP000824089"/>
    </source>
</evidence>
<evidence type="ECO:0000256" key="1">
    <source>
        <dbReference type="ARBA" id="ARBA00005187"/>
    </source>
</evidence>
<evidence type="ECO:0000259" key="12">
    <source>
        <dbReference type="PROSITE" id="PS51278"/>
    </source>
</evidence>
<feature type="domain" description="Glutamine amidotransferase type-2" evidence="12">
    <location>
        <begin position="2"/>
        <end position="240"/>
    </location>
</feature>
<dbReference type="GO" id="GO:0004066">
    <property type="term" value="F:asparagine synthase (glutamine-hydrolyzing) activity"/>
    <property type="evidence" value="ECO:0007669"/>
    <property type="project" value="UniProtKB-EC"/>
</dbReference>
<dbReference type="InterPro" id="IPR001962">
    <property type="entry name" value="Asn_synthase"/>
</dbReference>
<dbReference type="InterPro" id="IPR029055">
    <property type="entry name" value="Ntn_hydrolases_N"/>
</dbReference>
<keyword evidence="9" id="KW-0028">Amino-acid biosynthesis</keyword>
<comment type="pathway">
    <text evidence="1">Amino-acid biosynthesis; L-asparagine biosynthesis; L-asparagine from L-aspartate (L-Gln route): step 1/1.</text>
</comment>
<feature type="binding site" evidence="10">
    <location>
        <position position="114"/>
    </location>
    <ligand>
        <name>L-glutamine</name>
        <dbReference type="ChEBI" id="CHEBI:58359"/>
    </ligand>
</feature>
<dbReference type="PANTHER" id="PTHR43284">
    <property type="entry name" value="ASPARAGINE SYNTHETASE (GLUTAMINE-HYDROLYZING)"/>
    <property type="match status" value="1"/>
</dbReference>
<reference evidence="13" key="1">
    <citation type="submission" date="2020-10" db="EMBL/GenBank/DDBJ databases">
        <authorList>
            <person name="Gilroy R."/>
        </authorList>
    </citation>
    <scope>NUCLEOTIDE SEQUENCE</scope>
    <source>
        <strain evidence="13">CHK195-4489</strain>
    </source>
</reference>
<dbReference type="InterPro" id="IPR006426">
    <property type="entry name" value="Asn_synth_AEB"/>
</dbReference>
<evidence type="ECO:0000256" key="3">
    <source>
        <dbReference type="ARBA" id="ARBA00012737"/>
    </source>
</evidence>
<keyword evidence="7 9" id="KW-0315">Glutamine amidotransferase</keyword>
<dbReference type="InterPro" id="IPR017932">
    <property type="entry name" value="GATase_2_dom"/>
</dbReference>
<dbReference type="NCBIfam" id="TIGR01536">
    <property type="entry name" value="asn_synth_AEB"/>
    <property type="match status" value="1"/>
</dbReference>
<dbReference type="GO" id="GO:0005829">
    <property type="term" value="C:cytosol"/>
    <property type="evidence" value="ECO:0007669"/>
    <property type="project" value="TreeGrafter"/>
</dbReference>
<dbReference type="Gene3D" id="3.60.20.10">
    <property type="entry name" value="Glutamine Phosphoribosylpyrophosphate, subunit 1, domain 1"/>
    <property type="match status" value="1"/>
</dbReference>
<evidence type="ECO:0000256" key="6">
    <source>
        <dbReference type="ARBA" id="ARBA00022888"/>
    </source>
</evidence>
<evidence type="ECO:0000256" key="8">
    <source>
        <dbReference type="ARBA" id="ARBA00048741"/>
    </source>
</evidence>
<organism evidence="13 14">
    <name type="scientific">Candidatus Egerieisoma faecipullorum</name>
    <dbReference type="NCBI Taxonomy" id="2840963"/>
    <lineage>
        <taxon>Bacteria</taxon>
        <taxon>Bacillati</taxon>
        <taxon>Bacillota</taxon>
        <taxon>Clostridia</taxon>
        <taxon>Eubacteriales</taxon>
        <taxon>Clostridiaceae</taxon>
        <taxon>Clostridiaceae incertae sedis</taxon>
        <taxon>Candidatus Egerieisoma</taxon>
    </lineage>
</organism>
<keyword evidence="6 9" id="KW-0061">Asparagine biosynthesis</keyword>
<dbReference type="EC" id="6.3.5.4" evidence="3"/>
<evidence type="ECO:0000256" key="2">
    <source>
        <dbReference type="ARBA" id="ARBA00005752"/>
    </source>
</evidence>
<dbReference type="InterPro" id="IPR051786">
    <property type="entry name" value="ASN_synthetase/amidase"/>
</dbReference>
<reference evidence="13" key="2">
    <citation type="journal article" date="2021" name="PeerJ">
        <title>Extensive microbial diversity within the chicken gut microbiome revealed by metagenomics and culture.</title>
        <authorList>
            <person name="Gilroy R."/>
            <person name="Ravi A."/>
            <person name="Getino M."/>
            <person name="Pursley I."/>
            <person name="Horton D.L."/>
            <person name="Alikhan N.F."/>
            <person name="Baker D."/>
            <person name="Gharbi K."/>
            <person name="Hall N."/>
            <person name="Watson M."/>
            <person name="Adriaenssens E.M."/>
            <person name="Foster-Nyarko E."/>
            <person name="Jarju S."/>
            <person name="Secka A."/>
            <person name="Antonio M."/>
            <person name="Oren A."/>
            <person name="Chaudhuri R.R."/>
            <person name="La Ragione R."/>
            <person name="Hildebrand F."/>
            <person name="Pallen M.J."/>
        </authorList>
    </citation>
    <scope>NUCLEOTIDE SEQUENCE</scope>
    <source>
        <strain evidence="13">CHK195-4489</strain>
    </source>
</reference>
<dbReference type="GO" id="GO:0005524">
    <property type="term" value="F:ATP binding"/>
    <property type="evidence" value="ECO:0007669"/>
    <property type="project" value="UniProtKB-KW"/>
</dbReference>
<dbReference type="PANTHER" id="PTHR43284:SF1">
    <property type="entry name" value="ASPARAGINE SYNTHETASE"/>
    <property type="match status" value="1"/>
</dbReference>
<dbReference type="InterPro" id="IPR033738">
    <property type="entry name" value="AsnB_N"/>
</dbReference>
<proteinExistence type="inferred from homology"/>
<protein>
    <recommendedName>
        <fullName evidence="3">asparagine synthase (glutamine-hydrolyzing)</fullName>
        <ecNumber evidence="3">6.3.5.4</ecNumber>
    </recommendedName>
</protein>
<evidence type="ECO:0000256" key="11">
    <source>
        <dbReference type="PIRSR" id="PIRSR001589-3"/>
    </source>
</evidence>
<evidence type="ECO:0000256" key="5">
    <source>
        <dbReference type="ARBA" id="ARBA00022840"/>
    </source>
</evidence>
<dbReference type="Proteomes" id="UP000824089">
    <property type="component" value="Unassembled WGS sequence"/>
</dbReference>
<dbReference type="CDD" id="cd01991">
    <property type="entry name" value="Asn_synthase_B_C"/>
    <property type="match status" value="1"/>
</dbReference>
<evidence type="ECO:0000256" key="4">
    <source>
        <dbReference type="ARBA" id="ARBA00022741"/>
    </source>
</evidence>
<sequence>MCSICGMVDFRQDFDEVLNCNILRSMGASMLHRGPDQQGTYFSSGEIFLGLQHNRLAVIDVENGLQPMSAVLNGIKYTIVYNGEIYNTAELRDEITAELFRRTGKAPEFTTSCDTEVVLYSYITWGEDCPCKLNGIFAFAVFKEQIGASRSGDAPRQSLFLARDRFGVKPLYYCWVNERRTFLFSSEIKGLLCHPAVRAQMDRYGLWQLFYLTPVTLHGTTLFKQIYEIQPAYSASIDCTYSCGDRREIPKLYSRKYWLMEAGRFSGEREDAVRVTRELLEDAVRRQLVSDVPLCVFLSGGLDSSVIAALAAKAYRESGRQLATYSFEYEGNRENFQSTLFQPQGDDEYALYLANVLGTDHTVLTAPTEMVAELLYDAVLARDFPGQADIDSSLLYFCSQVKKLHTVAMSGECSDEIFGGYPWFYRPEMLERDFYPWIHDPKMRIGLLRQEIARADEGYEFLSRMYHEFVAKCPGLSDDSPAMALSRKATWLSANYFMTNLLERKDRMSMYSAVEVRVPFADHRLIEHVYNVPWEYKFDPREGVGEKLLLRSAVRDLLPDKILRRKKSPYPKTHHPAYEERVTAMLGERLARPESVLHELLDRAKLENVLRGENVTWFGQLMSRPQLIAWLYQVDVWFDEYNIDLAL</sequence>
<dbReference type="CDD" id="cd00712">
    <property type="entry name" value="AsnB"/>
    <property type="match status" value="1"/>
</dbReference>
<feature type="active site" description="For GATase activity" evidence="9">
    <location>
        <position position="2"/>
    </location>
</feature>
<name>A0A9D1I8R5_9CLOT</name>
<evidence type="ECO:0000256" key="7">
    <source>
        <dbReference type="ARBA" id="ARBA00022962"/>
    </source>
</evidence>
<evidence type="ECO:0000256" key="10">
    <source>
        <dbReference type="PIRSR" id="PIRSR001589-2"/>
    </source>
</evidence>